<dbReference type="GO" id="GO:0016853">
    <property type="term" value="F:isomerase activity"/>
    <property type="evidence" value="ECO:0007669"/>
    <property type="project" value="UniProtKB-KW"/>
</dbReference>
<dbReference type="InterPro" id="IPR036237">
    <property type="entry name" value="Xyl_isomerase-like_sf"/>
</dbReference>
<dbReference type="PANTHER" id="PTHR12110:SF53">
    <property type="entry name" value="BLR5974 PROTEIN"/>
    <property type="match status" value="1"/>
</dbReference>
<organism evidence="2 3">
    <name type="scientific">Mumia flava</name>
    <dbReference type="NCBI Taxonomy" id="1348852"/>
    <lineage>
        <taxon>Bacteria</taxon>
        <taxon>Bacillati</taxon>
        <taxon>Actinomycetota</taxon>
        <taxon>Actinomycetes</taxon>
        <taxon>Propionibacteriales</taxon>
        <taxon>Nocardioidaceae</taxon>
        <taxon>Mumia</taxon>
    </lineage>
</organism>
<sequence>MVPDPRRAWVSTYTGLGRRELGDLLGDLAEAGCPDVEVLAAPPHLDLEHGDAPARLRSATRRAGVRVRSVVPSGVDVNLASPHAGMRAWSVAQFGAVVAIAAACDADVAVVHPGRRHPLRPAPAAQLAGWVVDGLEQVLALGDRHGVRIALENVPTGLFDTVGECRELAASFDGRLGTCLDVANAFMVEDVVAAVRDGRAAPPDLVHLSDTTRARWLHDPIGSGEVDWVAVGAALGAIGYDGPVVLETLHDGEAAAGFAADRDALAALGWGRSR</sequence>
<dbReference type="EMBL" id="PGEZ01000001">
    <property type="protein sequence ID" value="PJJ58044.1"/>
    <property type="molecule type" value="Genomic_DNA"/>
</dbReference>
<dbReference type="SUPFAM" id="SSF51658">
    <property type="entry name" value="Xylose isomerase-like"/>
    <property type="match status" value="1"/>
</dbReference>
<evidence type="ECO:0000313" key="3">
    <source>
        <dbReference type="Proteomes" id="UP000230842"/>
    </source>
</evidence>
<feature type="domain" description="Xylose isomerase-like TIM barrel" evidence="1">
    <location>
        <begin position="27"/>
        <end position="266"/>
    </location>
</feature>
<dbReference type="InterPro" id="IPR050312">
    <property type="entry name" value="IolE/XylAMocC-like"/>
</dbReference>
<keyword evidence="3" id="KW-1185">Reference proteome</keyword>
<dbReference type="Pfam" id="PF01261">
    <property type="entry name" value="AP_endonuc_2"/>
    <property type="match status" value="1"/>
</dbReference>
<proteinExistence type="predicted"/>
<dbReference type="Proteomes" id="UP000230842">
    <property type="component" value="Unassembled WGS sequence"/>
</dbReference>
<dbReference type="Gene3D" id="3.20.20.150">
    <property type="entry name" value="Divalent-metal-dependent TIM barrel enzymes"/>
    <property type="match status" value="1"/>
</dbReference>
<gene>
    <name evidence="2" type="ORF">CLV56_2288</name>
</gene>
<accession>A0A0B2BQE3</accession>
<name>A0A0B2BQE3_9ACTN</name>
<comment type="caution">
    <text evidence="2">The sequence shown here is derived from an EMBL/GenBank/DDBJ whole genome shotgun (WGS) entry which is preliminary data.</text>
</comment>
<dbReference type="InterPro" id="IPR013022">
    <property type="entry name" value="Xyl_isomerase-like_TIM-brl"/>
</dbReference>
<evidence type="ECO:0000313" key="2">
    <source>
        <dbReference type="EMBL" id="PJJ58044.1"/>
    </source>
</evidence>
<dbReference type="PANTHER" id="PTHR12110">
    <property type="entry name" value="HYDROXYPYRUVATE ISOMERASE"/>
    <property type="match status" value="1"/>
</dbReference>
<evidence type="ECO:0000259" key="1">
    <source>
        <dbReference type="Pfam" id="PF01261"/>
    </source>
</evidence>
<protein>
    <submittedName>
        <fullName evidence="2">Deoxyribonuclease-4/hexulose-6-phosphate isomerase</fullName>
    </submittedName>
</protein>
<dbReference type="AlphaFoldDB" id="A0A0B2BQE3"/>
<keyword evidence="2" id="KW-0413">Isomerase</keyword>
<reference evidence="2 3" key="1">
    <citation type="submission" date="2017-11" db="EMBL/GenBank/DDBJ databases">
        <title>Genomic Encyclopedia of Archaeal and Bacterial Type Strains, Phase II (KMG-II): From Individual Species to Whole Genera.</title>
        <authorList>
            <person name="Goeker M."/>
        </authorList>
    </citation>
    <scope>NUCLEOTIDE SEQUENCE [LARGE SCALE GENOMIC DNA]</scope>
    <source>
        <strain evidence="2 3">DSM 27763</strain>
    </source>
</reference>
<dbReference type="RefSeq" id="WP_039339996.1">
    <property type="nucleotide sequence ID" value="NZ_PGEZ01000001.1"/>
</dbReference>